<organism evidence="3 4">
    <name type="scientific">Saccharothrix hoggarensis</name>
    <dbReference type="NCBI Taxonomy" id="913853"/>
    <lineage>
        <taxon>Bacteria</taxon>
        <taxon>Bacillati</taxon>
        <taxon>Actinomycetota</taxon>
        <taxon>Actinomycetes</taxon>
        <taxon>Pseudonocardiales</taxon>
        <taxon>Pseudonocardiaceae</taxon>
        <taxon>Saccharothrix</taxon>
    </lineage>
</organism>
<evidence type="ECO:0000313" key="3">
    <source>
        <dbReference type="EMBL" id="MFD1149960.1"/>
    </source>
</evidence>
<comment type="caution">
    <text evidence="3">The sequence shown here is derived from an EMBL/GenBank/DDBJ whole genome shotgun (WGS) entry which is preliminary data.</text>
</comment>
<protein>
    <submittedName>
        <fullName evidence="3">Uncharacterized protein</fullName>
    </submittedName>
</protein>
<dbReference type="Proteomes" id="UP001597168">
    <property type="component" value="Unassembled WGS sequence"/>
</dbReference>
<name>A0ABW3QZ27_9PSEU</name>
<dbReference type="SUPFAM" id="SSF110296">
    <property type="entry name" value="Oligoxyloglucan reducing end-specific cellobiohydrolase"/>
    <property type="match status" value="1"/>
</dbReference>
<feature type="compositionally biased region" description="Basic and acidic residues" evidence="1">
    <location>
        <begin position="127"/>
        <end position="140"/>
    </location>
</feature>
<sequence>MRPALLLLVVFLAACTPAPKAVPVSFDPPRWSAHDRSELPARLATAYVAAAVGWVGGLLVAADFPEPVLFASPDGDRWTEQAPAGFERYLRGQPMATHGSTAYVLGGGPGEIAVWRTGDGTTWDRTVLPDRDPDPVRDPDGDTAPDSEGEQPFAAIAAGPHGVLVVVPDGFELEFERAPGDFSGFDVWHSADGRSFRHTGSVPLDRESAILQPAVTATADGFLLHDTDDPFRDDTPLFRSADGVDWEPVGDGLPLGSRLTAGRIGDLTFVLGRETDDALYARYRRDGDDTWHAGHTDLGRLPDAGVVARDQQWITSVRQWGGGFLAVGRTEHGAGGLVWTSPDGIRWTRMPVRDNGFEGIYEMRAVASSRGRTYLFGTAGFPPDQQLFVWRAEGS</sequence>
<gene>
    <name evidence="3" type="ORF">ACFQ3T_22745</name>
</gene>
<evidence type="ECO:0000313" key="4">
    <source>
        <dbReference type="Proteomes" id="UP001597168"/>
    </source>
</evidence>
<evidence type="ECO:0000256" key="1">
    <source>
        <dbReference type="SAM" id="MobiDB-lite"/>
    </source>
</evidence>
<keyword evidence="4" id="KW-1185">Reference proteome</keyword>
<evidence type="ECO:0000256" key="2">
    <source>
        <dbReference type="SAM" id="SignalP"/>
    </source>
</evidence>
<dbReference type="PROSITE" id="PS51257">
    <property type="entry name" value="PROKAR_LIPOPROTEIN"/>
    <property type="match status" value="1"/>
</dbReference>
<proteinExistence type="predicted"/>
<dbReference type="EMBL" id="JBHTLK010000132">
    <property type="protein sequence ID" value="MFD1149960.1"/>
    <property type="molecule type" value="Genomic_DNA"/>
</dbReference>
<accession>A0ABW3QZ27</accession>
<feature type="signal peptide" evidence="2">
    <location>
        <begin position="1"/>
        <end position="21"/>
    </location>
</feature>
<feature type="region of interest" description="Disordered" evidence="1">
    <location>
        <begin position="121"/>
        <end position="150"/>
    </location>
</feature>
<reference evidence="4" key="1">
    <citation type="journal article" date="2019" name="Int. J. Syst. Evol. Microbiol.">
        <title>The Global Catalogue of Microorganisms (GCM) 10K type strain sequencing project: providing services to taxonomists for standard genome sequencing and annotation.</title>
        <authorList>
            <consortium name="The Broad Institute Genomics Platform"/>
            <consortium name="The Broad Institute Genome Sequencing Center for Infectious Disease"/>
            <person name="Wu L."/>
            <person name="Ma J."/>
        </authorList>
    </citation>
    <scope>NUCLEOTIDE SEQUENCE [LARGE SCALE GENOMIC DNA]</scope>
    <source>
        <strain evidence="4">CCUG 60214</strain>
    </source>
</reference>
<keyword evidence="2" id="KW-0732">Signal</keyword>
<feature type="chain" id="PRO_5046951391" evidence="2">
    <location>
        <begin position="22"/>
        <end position="395"/>
    </location>
</feature>
<dbReference type="RefSeq" id="WP_380725623.1">
    <property type="nucleotide sequence ID" value="NZ_JBHTLK010000132.1"/>
</dbReference>